<proteinExistence type="predicted"/>
<evidence type="ECO:0000313" key="3">
    <source>
        <dbReference type="Proteomes" id="UP001054889"/>
    </source>
</evidence>
<name>A0AAV5E435_ELECO</name>
<reference evidence="2" key="1">
    <citation type="journal article" date="2018" name="DNA Res.">
        <title>Multiple hybrid de novo genome assembly of finger millet, an orphan allotetraploid crop.</title>
        <authorList>
            <person name="Hatakeyama M."/>
            <person name="Aluri S."/>
            <person name="Balachadran M.T."/>
            <person name="Sivarajan S.R."/>
            <person name="Patrignani A."/>
            <person name="Gruter S."/>
            <person name="Poveda L."/>
            <person name="Shimizu-Inatsugi R."/>
            <person name="Baeten J."/>
            <person name="Francoijs K.J."/>
            <person name="Nataraja K.N."/>
            <person name="Reddy Y.A.N."/>
            <person name="Phadnis S."/>
            <person name="Ravikumar R.L."/>
            <person name="Schlapbach R."/>
            <person name="Sreeman S.M."/>
            <person name="Shimizu K.K."/>
        </authorList>
    </citation>
    <scope>NUCLEOTIDE SEQUENCE</scope>
</reference>
<feature type="chain" id="PRO_5043853884" evidence="1">
    <location>
        <begin position="20"/>
        <end position="103"/>
    </location>
</feature>
<evidence type="ECO:0000313" key="2">
    <source>
        <dbReference type="EMBL" id="GJN17507.1"/>
    </source>
</evidence>
<feature type="signal peptide" evidence="1">
    <location>
        <begin position="1"/>
        <end position="19"/>
    </location>
</feature>
<keyword evidence="1" id="KW-0732">Signal</keyword>
<sequence length="103" mass="11492">MELKIATMVLLVANCICFGEPSFSFFGVPASTSHTLHLFSKRDSGSLQKFWNTLVAIDVSPCRQAMNQETPDRLDAAVRPALVRYLQTPPPVRCFLSCVAYLR</sequence>
<dbReference type="EMBL" id="BQKI01000073">
    <property type="protein sequence ID" value="GJN17507.1"/>
    <property type="molecule type" value="Genomic_DNA"/>
</dbReference>
<gene>
    <name evidence="2" type="primary">gb04580</name>
    <name evidence="2" type="ORF">PR202_gb04580</name>
</gene>
<accession>A0AAV5E435</accession>
<organism evidence="2 3">
    <name type="scientific">Eleusine coracana subsp. coracana</name>
    <dbReference type="NCBI Taxonomy" id="191504"/>
    <lineage>
        <taxon>Eukaryota</taxon>
        <taxon>Viridiplantae</taxon>
        <taxon>Streptophyta</taxon>
        <taxon>Embryophyta</taxon>
        <taxon>Tracheophyta</taxon>
        <taxon>Spermatophyta</taxon>
        <taxon>Magnoliopsida</taxon>
        <taxon>Liliopsida</taxon>
        <taxon>Poales</taxon>
        <taxon>Poaceae</taxon>
        <taxon>PACMAD clade</taxon>
        <taxon>Chloridoideae</taxon>
        <taxon>Cynodonteae</taxon>
        <taxon>Eleusininae</taxon>
        <taxon>Eleusine</taxon>
    </lineage>
</organism>
<comment type="caution">
    <text evidence="2">The sequence shown here is derived from an EMBL/GenBank/DDBJ whole genome shotgun (WGS) entry which is preliminary data.</text>
</comment>
<dbReference type="AlphaFoldDB" id="A0AAV5E435"/>
<dbReference type="Proteomes" id="UP001054889">
    <property type="component" value="Unassembled WGS sequence"/>
</dbReference>
<keyword evidence="3" id="KW-1185">Reference proteome</keyword>
<reference evidence="2" key="2">
    <citation type="submission" date="2021-12" db="EMBL/GenBank/DDBJ databases">
        <title>Resequencing data analysis of finger millet.</title>
        <authorList>
            <person name="Hatakeyama M."/>
            <person name="Aluri S."/>
            <person name="Balachadran M.T."/>
            <person name="Sivarajan S.R."/>
            <person name="Poveda L."/>
            <person name="Shimizu-Inatsugi R."/>
            <person name="Schlapbach R."/>
            <person name="Sreeman S.M."/>
            <person name="Shimizu K.K."/>
        </authorList>
    </citation>
    <scope>NUCLEOTIDE SEQUENCE</scope>
</reference>
<protein>
    <submittedName>
        <fullName evidence="2">Uncharacterized protein</fullName>
    </submittedName>
</protein>
<evidence type="ECO:0000256" key="1">
    <source>
        <dbReference type="SAM" id="SignalP"/>
    </source>
</evidence>